<dbReference type="Proteomes" id="UP000539710">
    <property type="component" value="Unassembled WGS sequence"/>
</dbReference>
<dbReference type="SUPFAM" id="SSF49299">
    <property type="entry name" value="PKD domain"/>
    <property type="match status" value="1"/>
</dbReference>
<reference evidence="2" key="4">
    <citation type="submission" date="2020-07" db="EMBL/GenBank/DDBJ databases">
        <authorList>
            <person name="Yang C."/>
        </authorList>
    </citation>
    <scope>NUCLEOTIDE SEQUENCE</scope>
    <source>
        <strain evidence="2">Cx-624</strain>
    </source>
</reference>
<dbReference type="Proteomes" id="UP000515349">
    <property type="component" value="Chromosome"/>
</dbReference>
<dbReference type="NCBIfam" id="TIGR04131">
    <property type="entry name" value="Bac_Flav_CTERM"/>
    <property type="match status" value="1"/>
</dbReference>
<keyword evidence="5" id="KW-1185">Reference proteome</keyword>
<proteinExistence type="predicted"/>
<dbReference type="KEGG" id="cbau:H1R16_03200"/>
<accession>A0A7D7QWR0</accession>
<dbReference type="RefSeq" id="WP_181885687.1">
    <property type="nucleotide sequence ID" value="NZ_CP059472.1"/>
</dbReference>
<evidence type="ECO:0000313" key="2">
    <source>
        <dbReference type="EMBL" id="MBA5245558.1"/>
    </source>
</evidence>
<evidence type="ECO:0000256" key="1">
    <source>
        <dbReference type="SAM" id="SignalP"/>
    </source>
</evidence>
<reference evidence="5" key="3">
    <citation type="submission" date="2020-07" db="EMBL/GenBank/DDBJ databases">
        <title>Flavobacterium sp. xlx-214.</title>
        <authorList>
            <person name="Yang C."/>
        </authorList>
    </citation>
    <scope>NUCLEOTIDE SEQUENCE [LARGE SCALE GENOMIC DNA]</scope>
    <source>
        <strain evidence="5">CX-624</strain>
    </source>
</reference>
<dbReference type="Gene3D" id="2.60.40.10">
    <property type="entry name" value="Immunoglobulins"/>
    <property type="match status" value="2"/>
</dbReference>
<reference evidence="3" key="1">
    <citation type="submission" date="2020-07" db="EMBL/GenBank/DDBJ databases">
        <title>Chryseobacterium sp. CX-624.</title>
        <authorList>
            <person name="Yang C."/>
        </authorList>
    </citation>
    <scope>NUCLEOTIDE SEQUENCE</scope>
    <source>
        <strain evidence="3">CX-624</strain>
    </source>
</reference>
<keyword evidence="1" id="KW-0732">Signal</keyword>
<dbReference type="AlphaFoldDB" id="A0A7D7QWR0"/>
<dbReference type="EMBL" id="CP059472">
    <property type="protein sequence ID" value="QMS99030.1"/>
    <property type="molecule type" value="Genomic_DNA"/>
</dbReference>
<dbReference type="NCBIfam" id="NF038133">
    <property type="entry name" value="choice_anch_L"/>
    <property type="match status" value="1"/>
</dbReference>
<dbReference type="InterPro" id="IPR049804">
    <property type="entry name" value="Choice_anch_L"/>
</dbReference>
<sequence length="876" mass="92819">MLNYRLKNYFSISFIALSLLTTTSVFGQKTRPPAMKEINPLAKAGDFIDVNVAPYPESNFTPAQLVTDVLVGASPTCGTPNISNVTISPNQPVTDNNRFWGYFNKGTSQFPFDEGIVLTTGFARKAGNLAETFTLGDVTGTNSDPDLVAATNPSAALHNAVVLEFDFVPASTQMKFNYIFASEEYDGGFPCLGYDDAFALLLKPNTPGATYTNIAVLPGGAGPVTATNIVPASFSCGPINAQYFGSLPPNQTNYYGRTIPLEATATVIPGQSYHIKMVIADARDSGYDSAVFLEAGSFDIGVQILNPNGVALPAEVEMCDNTPQSLTASVQVPGATYQWSLNGNIISGATNPTYVATAPGVYSIQVFVPGNQCPGEASVTILGGTSPVVNNITFTQCYAPGNVNFNLNLTTTAISSTPGVTYAFYEDLADAQAQNANVIANPGAFSSPGNVTVYALVKSGFCPKIAEIQLVKAPQITVDIAPPPAINCTNPQVTLLATSSTYPAGSVFSWVATNGGYIFSGANTLTPVVAAGGNYTLTITKAYQPGDVVCSATGTVTVQENFTPPTVTVSASDMKVCAGYPVVLTATGGATYVWNTNASPLNVITVAPTQTTTYTVYSVGANGCQSTNPATITIEVIPAITTTLQPVAGQICVGDSIILDAGAGPAYTYEWKDEDDIVIGNSQTVTVDEMGIYTVTIGNGECTATFSTQVVQAQIPQVINADFQTNTLTLTASNPSNGPLEYSIDNGFTWQDSNVFTNVAANITLNLQVRVKHTSCVGELPFFTLHIQNVITPNGDGVNDVLDLSGISRYKDFGASVYDRYGKEIWRATKDAAIWTGRFQSKTLPTSTYWYQVKYEDPANKNPINKTGWIMLKNRE</sequence>
<dbReference type="Pfam" id="PF13585">
    <property type="entry name" value="CHU_C"/>
    <property type="match status" value="1"/>
</dbReference>
<feature type="chain" id="PRO_5044656346" evidence="1">
    <location>
        <begin position="28"/>
        <end position="876"/>
    </location>
</feature>
<dbReference type="EMBL" id="JACEUX010000001">
    <property type="protein sequence ID" value="MBA5245558.1"/>
    <property type="molecule type" value="Genomic_DNA"/>
</dbReference>
<dbReference type="InterPro" id="IPR035986">
    <property type="entry name" value="PKD_dom_sf"/>
</dbReference>
<evidence type="ECO:0000313" key="4">
    <source>
        <dbReference type="Proteomes" id="UP000515349"/>
    </source>
</evidence>
<dbReference type="InterPro" id="IPR013783">
    <property type="entry name" value="Ig-like_fold"/>
</dbReference>
<evidence type="ECO:0000313" key="5">
    <source>
        <dbReference type="Proteomes" id="UP000539710"/>
    </source>
</evidence>
<reference evidence="4" key="2">
    <citation type="submission" date="2020-07" db="EMBL/GenBank/DDBJ databases">
        <title>Chryseobacterium sp.cx-624.</title>
        <authorList>
            <person name="Yang C."/>
        </authorList>
    </citation>
    <scope>NUCLEOTIDE SEQUENCE [LARGE SCALE GENOMIC DNA]</scope>
    <source>
        <strain evidence="4">cx-624</strain>
    </source>
</reference>
<protein>
    <submittedName>
        <fullName evidence="3">Choice-of-anchor L domain-containing protein</fullName>
    </submittedName>
</protein>
<feature type="signal peptide" evidence="1">
    <location>
        <begin position="1"/>
        <end position="27"/>
    </location>
</feature>
<organism evidence="3 4">
    <name type="scientific">Marnyiella aurantia</name>
    <dbReference type="NCBI Taxonomy" id="2758037"/>
    <lineage>
        <taxon>Bacteria</taxon>
        <taxon>Pseudomonadati</taxon>
        <taxon>Bacteroidota</taxon>
        <taxon>Flavobacteriia</taxon>
        <taxon>Flavobacteriales</taxon>
        <taxon>Weeksellaceae</taxon>
        <taxon>Marnyiella</taxon>
    </lineage>
</organism>
<dbReference type="InterPro" id="IPR026341">
    <property type="entry name" value="T9SS_type_B"/>
</dbReference>
<gene>
    <name evidence="3" type="ORF">H1R16_03200</name>
    <name evidence="2" type="ORF">H2507_00075</name>
</gene>
<evidence type="ECO:0000313" key="3">
    <source>
        <dbReference type="EMBL" id="QMS99030.1"/>
    </source>
</evidence>
<name>A0A7D7QWR0_9FLAO</name>